<sequence length="250" mass="28290">MTLGTPTTTQAYGEPWYWDNRYAQEAAPFDWYQKYPALAPLLHLYVPHRHHRLLVIGCGNSVFSEDMVKDGYQDIVNVDISSVVIQAMQSKYSDSQHLKYIEMDVRDMTPFQPDSFDAVIDKGTLDSILCGNNSRQNATQMLKEVWRVLKDKGVYILITYGAPVYRLGLLKESCKWSIKLHVIAKFGAEGSSEQPNLDLTNPIPLDEGGSSVEDALGKNPDVHYIYVCIKHLVFKLLKEAKQSNEEASDN</sequence>
<evidence type="ECO:0000256" key="1">
    <source>
        <dbReference type="ARBA" id="ARBA00008361"/>
    </source>
</evidence>
<protein>
    <submittedName>
        <fullName evidence="5">Methyltransferase type 11</fullName>
    </submittedName>
</protein>
<dbReference type="Gene3D" id="3.40.50.150">
    <property type="entry name" value="Vaccinia Virus protein VP39"/>
    <property type="match status" value="1"/>
</dbReference>
<dbReference type="Proteomes" id="UP000188268">
    <property type="component" value="Unassembled WGS sequence"/>
</dbReference>
<evidence type="ECO:0000313" key="6">
    <source>
        <dbReference type="Proteomes" id="UP000188268"/>
    </source>
</evidence>
<dbReference type="Pfam" id="PF08241">
    <property type="entry name" value="Methyltransf_11"/>
    <property type="match status" value="1"/>
</dbReference>
<evidence type="ECO:0000313" key="5">
    <source>
        <dbReference type="EMBL" id="OMO53412.1"/>
    </source>
</evidence>
<dbReference type="GO" id="GO:0008757">
    <property type="term" value="F:S-adenosylmethionine-dependent methyltransferase activity"/>
    <property type="evidence" value="ECO:0007669"/>
    <property type="project" value="InterPro"/>
</dbReference>
<dbReference type="OMA" id="MSAFQTG"/>
<dbReference type="GO" id="GO:0032259">
    <property type="term" value="P:methylation"/>
    <property type="evidence" value="ECO:0007669"/>
    <property type="project" value="UniProtKB-KW"/>
</dbReference>
<dbReference type="SUPFAM" id="SSF53335">
    <property type="entry name" value="S-adenosyl-L-methionine-dependent methyltransferases"/>
    <property type="match status" value="1"/>
</dbReference>
<dbReference type="FunFam" id="3.40.50.150:FF:000224">
    <property type="entry name" value="S-adenosyl-L-methionine-dependent methyltransferases superfamily protein"/>
    <property type="match status" value="1"/>
</dbReference>
<dbReference type="PANTHER" id="PTHR12176:SF79">
    <property type="entry name" value="METHYLTRANSFERASE TYPE 11 DOMAIN-CONTAINING PROTEIN"/>
    <property type="match status" value="1"/>
</dbReference>
<evidence type="ECO:0000259" key="4">
    <source>
        <dbReference type="Pfam" id="PF08241"/>
    </source>
</evidence>
<keyword evidence="3 5" id="KW-0808">Transferase</keyword>
<proteinExistence type="inferred from homology"/>
<dbReference type="CDD" id="cd02440">
    <property type="entry name" value="AdoMet_MTases"/>
    <property type="match status" value="1"/>
</dbReference>
<gene>
    <name evidence="5" type="ORF">CCACVL1_28650</name>
</gene>
<keyword evidence="2 5" id="KW-0489">Methyltransferase</keyword>
<dbReference type="Gramene" id="OMO53412">
    <property type="protein sequence ID" value="OMO53412"/>
    <property type="gene ID" value="CCACVL1_28650"/>
</dbReference>
<dbReference type="AlphaFoldDB" id="A0A1R3G5Q7"/>
<dbReference type="PANTHER" id="PTHR12176">
    <property type="entry name" value="SAM-DEPENDENT METHYLTRANSFERASE SUPERFAMILY PROTEIN"/>
    <property type="match status" value="1"/>
</dbReference>
<accession>A0A1R3G5Q7</accession>
<comment type="caution">
    <text evidence="5">The sequence shown here is derived from an EMBL/GenBank/DDBJ whole genome shotgun (WGS) entry which is preliminary data.</text>
</comment>
<comment type="similarity">
    <text evidence="1">Belongs to the methyltransferase superfamily.</text>
</comment>
<evidence type="ECO:0000256" key="2">
    <source>
        <dbReference type="ARBA" id="ARBA00022603"/>
    </source>
</evidence>
<feature type="domain" description="Methyltransferase type 11" evidence="4">
    <location>
        <begin position="55"/>
        <end position="156"/>
    </location>
</feature>
<reference evidence="5 6" key="1">
    <citation type="submission" date="2013-09" db="EMBL/GenBank/DDBJ databases">
        <title>Corchorus capsularis genome sequencing.</title>
        <authorList>
            <person name="Alam M."/>
            <person name="Haque M.S."/>
            <person name="Islam M.S."/>
            <person name="Emdad E.M."/>
            <person name="Islam M.M."/>
            <person name="Ahmed B."/>
            <person name="Halim A."/>
            <person name="Hossen Q.M.M."/>
            <person name="Hossain M.Z."/>
            <person name="Ahmed R."/>
            <person name="Khan M.M."/>
            <person name="Islam R."/>
            <person name="Rashid M.M."/>
            <person name="Khan S.A."/>
            <person name="Rahman M.S."/>
            <person name="Alam M."/>
        </authorList>
    </citation>
    <scope>NUCLEOTIDE SEQUENCE [LARGE SCALE GENOMIC DNA]</scope>
    <source>
        <strain evidence="6">cv. CVL-1</strain>
        <tissue evidence="5">Whole seedling</tissue>
    </source>
</reference>
<organism evidence="5 6">
    <name type="scientific">Corchorus capsularis</name>
    <name type="common">Jute</name>
    <dbReference type="NCBI Taxonomy" id="210143"/>
    <lineage>
        <taxon>Eukaryota</taxon>
        <taxon>Viridiplantae</taxon>
        <taxon>Streptophyta</taxon>
        <taxon>Embryophyta</taxon>
        <taxon>Tracheophyta</taxon>
        <taxon>Spermatophyta</taxon>
        <taxon>Magnoliopsida</taxon>
        <taxon>eudicotyledons</taxon>
        <taxon>Gunneridae</taxon>
        <taxon>Pentapetalae</taxon>
        <taxon>rosids</taxon>
        <taxon>malvids</taxon>
        <taxon>Malvales</taxon>
        <taxon>Malvaceae</taxon>
        <taxon>Grewioideae</taxon>
        <taxon>Apeibeae</taxon>
        <taxon>Corchorus</taxon>
    </lineage>
</organism>
<dbReference type="OrthoDB" id="411785at2759"/>
<evidence type="ECO:0000256" key="3">
    <source>
        <dbReference type="ARBA" id="ARBA00022679"/>
    </source>
</evidence>
<dbReference type="EMBL" id="AWWV01015184">
    <property type="protein sequence ID" value="OMO53412.1"/>
    <property type="molecule type" value="Genomic_DNA"/>
</dbReference>
<dbReference type="InterPro" id="IPR013216">
    <property type="entry name" value="Methyltransf_11"/>
</dbReference>
<keyword evidence="6" id="KW-1185">Reference proteome</keyword>
<dbReference type="InterPro" id="IPR029063">
    <property type="entry name" value="SAM-dependent_MTases_sf"/>
</dbReference>
<name>A0A1R3G5Q7_COCAP</name>
<dbReference type="InterPro" id="IPR051419">
    <property type="entry name" value="Lys/N-term_MeTrsfase_sf"/>
</dbReference>